<name>A0AAE0C308_9CHLO</name>
<evidence type="ECO:0000313" key="4">
    <source>
        <dbReference type="Proteomes" id="UP001190700"/>
    </source>
</evidence>
<comment type="caution">
    <text evidence="3">The sequence shown here is derived from an EMBL/GenBank/DDBJ whole genome shotgun (WGS) entry which is preliminary data.</text>
</comment>
<protein>
    <submittedName>
        <fullName evidence="3">Uncharacterized protein</fullName>
    </submittedName>
</protein>
<feature type="region of interest" description="Disordered" evidence="2">
    <location>
        <begin position="366"/>
        <end position="553"/>
    </location>
</feature>
<evidence type="ECO:0000313" key="3">
    <source>
        <dbReference type="EMBL" id="KAK3247487.1"/>
    </source>
</evidence>
<dbReference type="Proteomes" id="UP001190700">
    <property type="component" value="Unassembled WGS sequence"/>
</dbReference>
<evidence type="ECO:0000256" key="1">
    <source>
        <dbReference type="SAM" id="Coils"/>
    </source>
</evidence>
<keyword evidence="1" id="KW-0175">Coiled coil</keyword>
<organism evidence="3 4">
    <name type="scientific">Cymbomonas tetramitiformis</name>
    <dbReference type="NCBI Taxonomy" id="36881"/>
    <lineage>
        <taxon>Eukaryota</taxon>
        <taxon>Viridiplantae</taxon>
        <taxon>Chlorophyta</taxon>
        <taxon>Pyramimonadophyceae</taxon>
        <taxon>Pyramimonadales</taxon>
        <taxon>Pyramimonadaceae</taxon>
        <taxon>Cymbomonas</taxon>
    </lineage>
</organism>
<feature type="compositionally biased region" description="Polar residues" evidence="2">
    <location>
        <begin position="287"/>
        <end position="298"/>
    </location>
</feature>
<feature type="compositionally biased region" description="Basic and acidic residues" evidence="2">
    <location>
        <begin position="299"/>
        <end position="314"/>
    </location>
</feature>
<accession>A0AAE0C308</accession>
<evidence type="ECO:0000256" key="2">
    <source>
        <dbReference type="SAM" id="MobiDB-lite"/>
    </source>
</evidence>
<dbReference type="EMBL" id="LGRX02028926">
    <property type="protein sequence ID" value="KAK3247487.1"/>
    <property type="molecule type" value="Genomic_DNA"/>
</dbReference>
<keyword evidence="4" id="KW-1185">Reference proteome</keyword>
<reference evidence="3 4" key="1">
    <citation type="journal article" date="2015" name="Genome Biol. Evol.">
        <title>Comparative Genomics of a Bacterivorous Green Alga Reveals Evolutionary Causalities and Consequences of Phago-Mixotrophic Mode of Nutrition.</title>
        <authorList>
            <person name="Burns J.A."/>
            <person name="Paasch A."/>
            <person name="Narechania A."/>
            <person name="Kim E."/>
        </authorList>
    </citation>
    <scope>NUCLEOTIDE SEQUENCE [LARGE SCALE GENOMIC DNA]</scope>
    <source>
        <strain evidence="3 4">PLY_AMNH</strain>
    </source>
</reference>
<feature type="coiled-coil region" evidence="1">
    <location>
        <begin position="58"/>
        <end position="92"/>
    </location>
</feature>
<proteinExistence type="predicted"/>
<feature type="compositionally biased region" description="Low complexity" evidence="2">
    <location>
        <begin position="544"/>
        <end position="553"/>
    </location>
</feature>
<feature type="compositionally biased region" description="Polar residues" evidence="2">
    <location>
        <begin position="402"/>
        <end position="413"/>
    </location>
</feature>
<gene>
    <name evidence="3" type="ORF">CYMTET_43018</name>
</gene>
<dbReference type="AlphaFoldDB" id="A0AAE0C308"/>
<sequence length="553" mass="60509">MYTAHYNNDLYRGSEIGGAVSEPFRGTPHKPLAKSCNTSPPKSAVWARFNRDGALSAKGITQAEAEELNSKIVKLQEQVIELEEKNAVLTAELDDFGPEKFEEYDLQIAEKIDQAEAQVLRERANEALKLKAAEDTVARLKTELSRTTTQVSESEKSISAKLLQAAAEKSNSLADQKAASEKERSELQKAVALKQTALAQAHRDLEELEEANAACQLKASSEETRANEATCTLGKVQDALRQKADELDEANDRISALQQLPETVAELQAELDSVKRELQEEKMKSVQAETKASQVTEAQSEHLRELQDELEGREQAVVSIEEQLETTRNETCAKLVEVNRKENELKSLETELRRRELELEMRIRLAPVEDEAGAQPPEAAPTPALTGSEQEQAHSDSRHTARSQSTDLSSLQGDLNEEADSAPVKKRRSTRQSTRGRASKPPSPIPEDQEVALVPEDQGLASVPDQSSPAPATTERKSGRANKGKRAASVDPADLNTGDRPRRRRTTLSGEVAGLSEPTPAGAPGALEDSDNSSRYNLRRSSRRSSISAGSRG</sequence>
<feature type="region of interest" description="Disordered" evidence="2">
    <location>
        <begin position="285"/>
        <end position="314"/>
    </location>
</feature>